<feature type="transmembrane region" description="Helical" evidence="7">
    <location>
        <begin position="24"/>
        <end position="43"/>
    </location>
</feature>
<dbReference type="eggNOG" id="KOG0254">
    <property type="taxonomic scope" value="Eukaryota"/>
</dbReference>
<sequence>MDQSLLTTAEIFAKPYLHISSAHWSWVASAFSLATAWGTLFAIPVGEFLGRKRALQISAALCFTGGIMQTAANTFPVLLAGRLLLGLGMGLEAMNIPIYLAECAPAYGRGGHLNFFNWFQQSGAPTAYKRNFLASEDHVEMEIYDGSSVCSSIYSIYGTVTSTRKSSMVYNER</sequence>
<dbReference type="InterPro" id="IPR005828">
    <property type="entry name" value="MFS_sugar_transport-like"/>
</dbReference>
<evidence type="ECO:0000256" key="3">
    <source>
        <dbReference type="ARBA" id="ARBA00022448"/>
    </source>
</evidence>
<dbReference type="InterPro" id="IPR036259">
    <property type="entry name" value="MFS_trans_sf"/>
</dbReference>
<dbReference type="GO" id="GO:0022857">
    <property type="term" value="F:transmembrane transporter activity"/>
    <property type="evidence" value="ECO:0007669"/>
    <property type="project" value="InterPro"/>
</dbReference>
<keyword evidence="4 7" id="KW-0812">Transmembrane</keyword>
<dbReference type="PANTHER" id="PTHR48020">
    <property type="entry name" value="PROTON MYO-INOSITOL COTRANSPORTER"/>
    <property type="match status" value="1"/>
</dbReference>
<comment type="similarity">
    <text evidence="2">Belongs to the major facilitator superfamily. Sugar transporter (TC 2.A.1.1) family.</text>
</comment>
<evidence type="ECO:0000313" key="9">
    <source>
        <dbReference type="EMBL" id="EME28297.1"/>
    </source>
</evidence>
<protein>
    <submittedName>
        <fullName evidence="9">MFS transporter, SP family, sugar:H+ symporter</fullName>
    </submittedName>
</protein>
<evidence type="ECO:0000256" key="2">
    <source>
        <dbReference type="ARBA" id="ARBA00010992"/>
    </source>
</evidence>
<name>M2XE89_GALSU</name>
<dbReference type="InterPro" id="IPR020846">
    <property type="entry name" value="MFS_dom"/>
</dbReference>
<dbReference type="InterPro" id="IPR005829">
    <property type="entry name" value="Sugar_transporter_CS"/>
</dbReference>
<dbReference type="PROSITE" id="PS00217">
    <property type="entry name" value="SUGAR_TRANSPORT_2"/>
    <property type="match status" value="1"/>
</dbReference>
<keyword evidence="10" id="KW-1185">Reference proteome</keyword>
<dbReference type="KEGG" id="gsl:Gasu_41450"/>
<dbReference type="Pfam" id="PF00083">
    <property type="entry name" value="Sugar_tr"/>
    <property type="match status" value="1"/>
</dbReference>
<comment type="subcellular location">
    <subcellularLocation>
        <location evidence="1">Membrane</location>
        <topology evidence="1">Multi-pass membrane protein</topology>
    </subcellularLocation>
</comment>
<dbReference type="InterPro" id="IPR050814">
    <property type="entry name" value="Myo-inositol_Transporter"/>
</dbReference>
<dbReference type="Gramene" id="EME28297">
    <property type="protein sequence ID" value="EME28297"/>
    <property type="gene ID" value="Gasu_41450"/>
</dbReference>
<keyword evidence="3" id="KW-0813">Transport</keyword>
<feature type="domain" description="Major facilitator superfamily (MFS) profile" evidence="8">
    <location>
        <begin position="1"/>
        <end position="173"/>
    </location>
</feature>
<accession>M2XE89</accession>
<evidence type="ECO:0000313" key="10">
    <source>
        <dbReference type="Proteomes" id="UP000030680"/>
    </source>
</evidence>
<organism evidence="9 10">
    <name type="scientific">Galdieria sulphuraria</name>
    <name type="common">Red alga</name>
    <dbReference type="NCBI Taxonomy" id="130081"/>
    <lineage>
        <taxon>Eukaryota</taxon>
        <taxon>Rhodophyta</taxon>
        <taxon>Bangiophyceae</taxon>
        <taxon>Galdieriales</taxon>
        <taxon>Galdieriaceae</taxon>
        <taxon>Galdieria</taxon>
    </lineage>
</organism>
<evidence type="ECO:0000259" key="8">
    <source>
        <dbReference type="PROSITE" id="PS50850"/>
    </source>
</evidence>
<dbReference type="OrthoDB" id="6133115at2759"/>
<evidence type="ECO:0000256" key="4">
    <source>
        <dbReference type="ARBA" id="ARBA00022692"/>
    </source>
</evidence>
<dbReference type="GeneID" id="17087147"/>
<dbReference type="SUPFAM" id="SSF103473">
    <property type="entry name" value="MFS general substrate transporter"/>
    <property type="match status" value="1"/>
</dbReference>
<dbReference type="Gene3D" id="1.20.1250.20">
    <property type="entry name" value="MFS general substrate transporter like domains"/>
    <property type="match status" value="1"/>
</dbReference>
<dbReference type="PANTHER" id="PTHR48020:SF12">
    <property type="entry name" value="PROTON MYO-INOSITOL COTRANSPORTER"/>
    <property type="match status" value="1"/>
</dbReference>
<dbReference type="Proteomes" id="UP000030680">
    <property type="component" value="Unassembled WGS sequence"/>
</dbReference>
<dbReference type="PROSITE" id="PS50850">
    <property type="entry name" value="MFS"/>
    <property type="match status" value="1"/>
</dbReference>
<evidence type="ECO:0000256" key="1">
    <source>
        <dbReference type="ARBA" id="ARBA00004141"/>
    </source>
</evidence>
<dbReference type="GO" id="GO:0016020">
    <property type="term" value="C:membrane"/>
    <property type="evidence" value="ECO:0007669"/>
    <property type="project" value="UniProtKB-SubCell"/>
</dbReference>
<dbReference type="AlphaFoldDB" id="M2XE89"/>
<reference evidence="10" key="1">
    <citation type="journal article" date="2013" name="Science">
        <title>Gene transfer from bacteria and archaea facilitated evolution of an extremophilic eukaryote.</title>
        <authorList>
            <person name="Schonknecht G."/>
            <person name="Chen W.H."/>
            <person name="Ternes C.M."/>
            <person name="Barbier G.G."/>
            <person name="Shrestha R.P."/>
            <person name="Stanke M."/>
            <person name="Brautigam A."/>
            <person name="Baker B.J."/>
            <person name="Banfield J.F."/>
            <person name="Garavito R.M."/>
            <person name="Carr K."/>
            <person name="Wilkerson C."/>
            <person name="Rensing S.A."/>
            <person name="Gagneul D."/>
            <person name="Dickenson N.E."/>
            <person name="Oesterhelt C."/>
            <person name="Lercher M.J."/>
            <person name="Weber A.P."/>
        </authorList>
    </citation>
    <scope>NUCLEOTIDE SEQUENCE [LARGE SCALE GENOMIC DNA]</scope>
    <source>
        <strain evidence="10">074W</strain>
    </source>
</reference>
<gene>
    <name evidence="9" type="ORF">Gasu_41450</name>
</gene>
<evidence type="ECO:0000256" key="7">
    <source>
        <dbReference type="SAM" id="Phobius"/>
    </source>
</evidence>
<dbReference type="RefSeq" id="XP_005704817.1">
    <property type="nucleotide sequence ID" value="XM_005704760.1"/>
</dbReference>
<evidence type="ECO:0000256" key="5">
    <source>
        <dbReference type="ARBA" id="ARBA00022989"/>
    </source>
</evidence>
<proteinExistence type="inferred from homology"/>
<dbReference type="EMBL" id="KB454521">
    <property type="protein sequence ID" value="EME28297.1"/>
    <property type="molecule type" value="Genomic_DNA"/>
</dbReference>
<keyword evidence="6 7" id="KW-0472">Membrane</keyword>
<evidence type="ECO:0000256" key="6">
    <source>
        <dbReference type="ARBA" id="ARBA00023136"/>
    </source>
</evidence>
<keyword evidence="5 7" id="KW-1133">Transmembrane helix</keyword>